<name>F0ZQX3_DICPU</name>
<evidence type="ECO:0000313" key="7">
    <source>
        <dbReference type="EMBL" id="EGC33655.1"/>
    </source>
</evidence>
<dbReference type="Pfam" id="PF12937">
    <property type="entry name" value="F-box-like"/>
    <property type="match status" value="1"/>
</dbReference>
<accession>F0ZQX3</accession>
<dbReference type="AlphaFoldDB" id="F0ZQX3"/>
<dbReference type="GeneID" id="10503231"/>
<gene>
    <name evidence="7" type="ORF">DICPUDRAFT_94994</name>
</gene>
<evidence type="ECO:0000256" key="2">
    <source>
        <dbReference type="ARBA" id="ARBA00022786"/>
    </source>
</evidence>
<keyword evidence="5" id="KW-1133">Transmembrane helix</keyword>
<dbReference type="InterPro" id="IPR036047">
    <property type="entry name" value="F-box-like_dom_sf"/>
</dbReference>
<dbReference type="KEGG" id="dpp:DICPUDRAFT_94994"/>
<dbReference type="SUPFAM" id="SSF81383">
    <property type="entry name" value="F-box domain"/>
    <property type="match status" value="1"/>
</dbReference>
<reference evidence="8" key="1">
    <citation type="journal article" date="2011" name="Genome Biol.">
        <title>Comparative genomics of the social amoebae Dictyostelium discoideum and Dictyostelium purpureum.</title>
        <authorList>
            <consortium name="US DOE Joint Genome Institute (JGI-PGF)"/>
            <person name="Sucgang R."/>
            <person name="Kuo A."/>
            <person name="Tian X."/>
            <person name="Salerno W."/>
            <person name="Parikh A."/>
            <person name="Feasley C.L."/>
            <person name="Dalin E."/>
            <person name="Tu H."/>
            <person name="Huang E."/>
            <person name="Barry K."/>
            <person name="Lindquist E."/>
            <person name="Shapiro H."/>
            <person name="Bruce D."/>
            <person name="Schmutz J."/>
            <person name="Salamov A."/>
            <person name="Fey P."/>
            <person name="Gaudet P."/>
            <person name="Anjard C."/>
            <person name="Babu M.M."/>
            <person name="Basu S."/>
            <person name="Bushmanova Y."/>
            <person name="van der Wel H."/>
            <person name="Katoh-Kurasawa M."/>
            <person name="Dinh C."/>
            <person name="Coutinho P.M."/>
            <person name="Saito T."/>
            <person name="Elias M."/>
            <person name="Schaap P."/>
            <person name="Kay R.R."/>
            <person name="Henrissat B."/>
            <person name="Eichinger L."/>
            <person name="Rivero F."/>
            <person name="Putnam N.H."/>
            <person name="West C.M."/>
            <person name="Loomis W.F."/>
            <person name="Chisholm R.L."/>
            <person name="Shaulsky G."/>
            <person name="Strassmann J.E."/>
            <person name="Queller D.C."/>
            <person name="Kuspa A."/>
            <person name="Grigoriev I.V."/>
        </authorList>
    </citation>
    <scope>NUCLEOTIDE SEQUENCE [LARGE SCALE GENOMIC DNA]</scope>
    <source>
        <strain evidence="8">QSDP1</strain>
    </source>
</reference>
<dbReference type="RefSeq" id="XP_003289825.1">
    <property type="nucleotide sequence ID" value="XM_003289777.1"/>
</dbReference>
<feature type="transmembrane region" description="Helical" evidence="5">
    <location>
        <begin position="17"/>
        <end position="34"/>
    </location>
</feature>
<dbReference type="OrthoDB" id="19446at2759"/>
<dbReference type="eggNOG" id="ENOG502RG43">
    <property type="taxonomic scope" value="Eukaryota"/>
</dbReference>
<evidence type="ECO:0000256" key="4">
    <source>
        <dbReference type="SAM" id="MobiDB-lite"/>
    </source>
</evidence>
<feature type="region of interest" description="Disordered" evidence="4">
    <location>
        <begin position="39"/>
        <end position="123"/>
    </location>
</feature>
<dbReference type="GO" id="GO:0005737">
    <property type="term" value="C:cytoplasm"/>
    <property type="evidence" value="ECO:0000318"/>
    <property type="project" value="GO_Central"/>
</dbReference>
<dbReference type="PANTHER" id="PTHR46550:SF1">
    <property type="entry name" value="F-BOX PROTEIN 3"/>
    <property type="match status" value="1"/>
</dbReference>
<keyword evidence="3" id="KW-0175">Coiled coil</keyword>
<evidence type="ECO:0000313" key="8">
    <source>
        <dbReference type="Proteomes" id="UP000001064"/>
    </source>
</evidence>
<proteinExistence type="predicted"/>
<dbReference type="SMART" id="SM00256">
    <property type="entry name" value="FBOX"/>
    <property type="match status" value="1"/>
</dbReference>
<comment type="pathway">
    <text evidence="1">Protein modification; protein ubiquitination.</text>
</comment>
<protein>
    <recommendedName>
        <fullName evidence="6">F-box domain-containing protein</fullName>
    </recommendedName>
</protein>
<dbReference type="PANTHER" id="PTHR46550">
    <property type="entry name" value="F-BOX ONLY PROTEIN 3"/>
    <property type="match status" value="1"/>
</dbReference>
<sequence length="497" mass="57695">MANNSALFFNSILKNKILLGIIASTMMLLTIGLFKSIKPPPTPPENSDKANNNNDNKNDKNNKNNNNNKNNSNNKESGNNSKKEEDEFLQDLKKEINNKNNDKNNKNNNNKTNINNKNNNISNKVDKSNPDYIFLPHQVLYQIFEHISPEDFLNCSVLNKKWNQVISKLDKCWFQFSFDRWNIVEETTLTYKESFKKKFLEEKKRLGFKPNDYIITIHSECADFTEPGRWLPERIINPKQFWKKRFLEELSKYLTMTAFMLNNEEENEEEEEEEEEEANLDNKSVTGTIVLKGKINTVIGVWRFINKEDAQLKFKGQKWLEKHWTAEDCQFTGDVVGYFNFSLFPLASDDEIFQQYKSPIIEFLRLLTYGTRGTLTRLKTGYGMHSIVYEQCKLKSVFGKYGMNDGDALLDTSLESNYIIQLIEEIQNFLDKRGIGVNSDGNDGSGAKVTYTDRTSHNPIRCTGHLPDEALQLEIGIWIYNGLILSNKKLWNRKLED</sequence>
<dbReference type="PROSITE" id="PS50181">
    <property type="entry name" value="FBOX"/>
    <property type="match status" value="1"/>
</dbReference>
<dbReference type="EMBL" id="GL871132">
    <property type="protein sequence ID" value="EGC33655.1"/>
    <property type="molecule type" value="Genomic_DNA"/>
</dbReference>
<dbReference type="VEuPathDB" id="AmoebaDB:DICPUDRAFT_94994"/>
<evidence type="ECO:0000256" key="5">
    <source>
        <dbReference type="SAM" id="Phobius"/>
    </source>
</evidence>
<dbReference type="InterPro" id="IPR001810">
    <property type="entry name" value="F-box_dom"/>
</dbReference>
<feature type="compositionally biased region" description="Low complexity" evidence="4">
    <location>
        <begin position="63"/>
        <end position="80"/>
    </location>
</feature>
<evidence type="ECO:0000256" key="3">
    <source>
        <dbReference type="SAM" id="Coils"/>
    </source>
</evidence>
<keyword evidence="2" id="KW-0833">Ubl conjugation pathway</keyword>
<feature type="coiled-coil region" evidence="3">
    <location>
        <begin position="256"/>
        <end position="286"/>
    </location>
</feature>
<dbReference type="OMA" id="PIRYTGH"/>
<dbReference type="InParanoid" id="F0ZQX3"/>
<dbReference type="Gene3D" id="1.20.1280.50">
    <property type="match status" value="1"/>
</dbReference>
<keyword evidence="8" id="KW-1185">Reference proteome</keyword>
<feature type="compositionally biased region" description="Low complexity" evidence="4">
    <location>
        <begin position="106"/>
        <end position="123"/>
    </location>
</feature>
<feature type="domain" description="F-box" evidence="6">
    <location>
        <begin position="129"/>
        <end position="176"/>
    </location>
</feature>
<evidence type="ECO:0000256" key="1">
    <source>
        <dbReference type="ARBA" id="ARBA00004906"/>
    </source>
</evidence>
<dbReference type="FunCoup" id="F0ZQX3">
    <property type="interactions" value="375"/>
</dbReference>
<feature type="compositionally biased region" description="Basic and acidic residues" evidence="4">
    <location>
        <begin position="81"/>
        <end position="105"/>
    </location>
</feature>
<dbReference type="Proteomes" id="UP000001064">
    <property type="component" value="Unassembled WGS sequence"/>
</dbReference>
<organism evidence="7 8">
    <name type="scientific">Dictyostelium purpureum</name>
    <name type="common">Slime mold</name>
    <dbReference type="NCBI Taxonomy" id="5786"/>
    <lineage>
        <taxon>Eukaryota</taxon>
        <taxon>Amoebozoa</taxon>
        <taxon>Evosea</taxon>
        <taxon>Eumycetozoa</taxon>
        <taxon>Dictyostelia</taxon>
        <taxon>Dictyosteliales</taxon>
        <taxon>Dictyosteliaceae</taxon>
        <taxon>Dictyostelium</taxon>
    </lineage>
</organism>
<evidence type="ECO:0000259" key="6">
    <source>
        <dbReference type="PROSITE" id="PS50181"/>
    </source>
</evidence>
<dbReference type="InterPro" id="IPR052121">
    <property type="entry name" value="F-box_SCF_Substrate_Recog"/>
</dbReference>
<keyword evidence="5" id="KW-0812">Transmembrane</keyword>
<keyword evidence="5" id="KW-0472">Membrane</keyword>